<dbReference type="RefSeq" id="WP_111068248.1">
    <property type="nucleotide sequence ID" value="NZ_CP029830.1"/>
</dbReference>
<dbReference type="Proteomes" id="UP000249605">
    <property type="component" value="Plasmid unnamed1"/>
</dbReference>
<organism evidence="2 3">
    <name type="scientific">Azospirillum ramasamyi</name>
    <dbReference type="NCBI Taxonomy" id="682998"/>
    <lineage>
        <taxon>Bacteria</taxon>
        <taxon>Pseudomonadati</taxon>
        <taxon>Pseudomonadota</taxon>
        <taxon>Alphaproteobacteria</taxon>
        <taxon>Rhodospirillales</taxon>
        <taxon>Azospirillaceae</taxon>
        <taxon>Azospirillum</taxon>
    </lineage>
</organism>
<keyword evidence="3" id="KW-1185">Reference proteome</keyword>
<reference evidence="2 3" key="1">
    <citation type="submission" date="2018-06" db="EMBL/GenBank/DDBJ databases">
        <title>Complete genome sequencing of Azospirillum sp. M2T2B2.</title>
        <authorList>
            <person name="Heo J."/>
            <person name="Kim S.-J."/>
            <person name="Kwon S.-W."/>
            <person name="Anandham R."/>
        </authorList>
    </citation>
    <scope>NUCLEOTIDE SEQUENCE [LARGE SCALE GENOMIC DNA]</scope>
    <source>
        <strain evidence="2 3">M2T2B2</strain>
        <plasmid evidence="2 3">unnamed1</plasmid>
    </source>
</reference>
<dbReference type="AlphaFoldDB" id="A0A2U9S949"/>
<dbReference type="InterPro" id="IPR032710">
    <property type="entry name" value="NTF2-like_dom_sf"/>
</dbReference>
<accession>A0A2U9S949</accession>
<protein>
    <submittedName>
        <fullName evidence="2">Nuclear transport factor 2 family protein</fullName>
    </submittedName>
</protein>
<dbReference type="Pfam" id="PF13577">
    <property type="entry name" value="SnoaL_4"/>
    <property type="match status" value="1"/>
</dbReference>
<sequence>MNPGGIDGQEATSLERRLAQLEARAEIAELMQLYAAAADRKYTAGRTKQSPAVVRAAARMQASCFTQDAEWHGGRFGGTLHGRMAIEDFFAESPWLFTAHHYGSPSFSFHDAGHEAGAHLDGADVRWRLLEVGIREGDGQVVLLTGSVRQTCRRTGEGWRIARMEFDALHAIRLAAEPDRLRCIIPLGEPM</sequence>
<evidence type="ECO:0000313" key="3">
    <source>
        <dbReference type="Proteomes" id="UP000249605"/>
    </source>
</evidence>
<name>A0A2U9S949_9PROT</name>
<keyword evidence="2" id="KW-0614">Plasmid</keyword>
<dbReference type="Gene3D" id="3.10.450.50">
    <property type="match status" value="1"/>
</dbReference>
<gene>
    <name evidence="2" type="ORF">DM194_14230</name>
</gene>
<dbReference type="SUPFAM" id="SSF54427">
    <property type="entry name" value="NTF2-like"/>
    <property type="match status" value="1"/>
</dbReference>
<dbReference type="EMBL" id="CP029830">
    <property type="protein sequence ID" value="AWU95481.1"/>
    <property type="molecule type" value="Genomic_DNA"/>
</dbReference>
<dbReference type="KEGG" id="azm:DM194_14230"/>
<geneLocation type="plasmid" evidence="2 3">
    <name>unnamed1</name>
</geneLocation>
<feature type="domain" description="SnoaL-like" evidence="1">
    <location>
        <begin position="20"/>
        <end position="164"/>
    </location>
</feature>
<dbReference type="OrthoDB" id="7851780at2"/>
<dbReference type="InterPro" id="IPR037401">
    <property type="entry name" value="SnoaL-like"/>
</dbReference>
<evidence type="ECO:0000259" key="1">
    <source>
        <dbReference type="Pfam" id="PF13577"/>
    </source>
</evidence>
<evidence type="ECO:0000313" key="2">
    <source>
        <dbReference type="EMBL" id="AWU95481.1"/>
    </source>
</evidence>
<proteinExistence type="predicted"/>